<dbReference type="Pfam" id="PF01368">
    <property type="entry name" value="DHH"/>
    <property type="match status" value="1"/>
</dbReference>
<feature type="domain" description="CBS" evidence="13">
    <location>
        <begin position="325"/>
        <end position="382"/>
    </location>
</feature>
<comment type="similarity">
    <text evidence="2 12">Belongs to the tRNA nucleotidyltransferase/poly(A) polymerase family.</text>
</comment>
<comment type="caution">
    <text evidence="14">The sequence shown here is derived from an EMBL/GenBank/DDBJ whole genome shotgun (WGS) entry which is preliminary data.</text>
</comment>
<dbReference type="InterPro" id="IPR000644">
    <property type="entry name" value="CBS_dom"/>
</dbReference>
<evidence type="ECO:0000256" key="2">
    <source>
        <dbReference type="ARBA" id="ARBA00007265"/>
    </source>
</evidence>
<evidence type="ECO:0000256" key="6">
    <source>
        <dbReference type="ARBA" id="ARBA00022695"/>
    </source>
</evidence>
<dbReference type="InterPro" id="IPR002646">
    <property type="entry name" value="PolA_pol_head_dom"/>
</dbReference>
<evidence type="ECO:0000256" key="1">
    <source>
        <dbReference type="ARBA" id="ARBA00001946"/>
    </source>
</evidence>
<dbReference type="RefSeq" id="WP_006966513.1">
    <property type="nucleotide sequence ID" value="NZ_APJX01000005.1"/>
</dbReference>
<dbReference type="PATRIC" id="fig|1286635.3.peg.2785"/>
<dbReference type="SUPFAM" id="SSF64182">
    <property type="entry name" value="DHH phosphoesterases"/>
    <property type="match status" value="1"/>
</dbReference>
<evidence type="ECO:0000313" key="14">
    <source>
        <dbReference type="EMBL" id="EMS79383.1"/>
    </source>
</evidence>
<dbReference type="AlphaFoldDB" id="S0FWE1"/>
<dbReference type="Pfam" id="PF01743">
    <property type="entry name" value="PolyA_pol"/>
    <property type="match status" value="1"/>
</dbReference>
<evidence type="ECO:0000313" key="15">
    <source>
        <dbReference type="Proteomes" id="UP000014216"/>
    </source>
</evidence>
<protein>
    <submittedName>
        <fullName evidence="14">tRNA nucleotidyltransferase/poly(A) polymerase</fullName>
        <ecNumber evidence="14">2.7.7.72</ecNumber>
    </submittedName>
</protein>
<keyword evidence="5" id="KW-0819">tRNA processing</keyword>
<dbReference type="GO" id="GO:0000049">
    <property type="term" value="F:tRNA binding"/>
    <property type="evidence" value="ECO:0007669"/>
    <property type="project" value="UniProtKB-KW"/>
</dbReference>
<dbReference type="InterPro" id="IPR032828">
    <property type="entry name" value="PolyA_RNA-bd"/>
</dbReference>
<dbReference type="GO" id="GO:0008033">
    <property type="term" value="P:tRNA processing"/>
    <property type="evidence" value="ECO:0007669"/>
    <property type="project" value="UniProtKB-KW"/>
</dbReference>
<dbReference type="Pfam" id="PF12627">
    <property type="entry name" value="PolyA_pol_RNAbd"/>
    <property type="match status" value="1"/>
</dbReference>
<name>S0FWE1_9BACT</name>
<gene>
    <name evidence="14" type="primary">cca</name>
    <name evidence="14" type="ORF">Dpo_5c03100</name>
</gene>
<keyword evidence="8" id="KW-0547">Nucleotide-binding</keyword>
<dbReference type="Pfam" id="PF00571">
    <property type="entry name" value="CBS"/>
    <property type="match status" value="2"/>
</dbReference>
<dbReference type="Pfam" id="PF02272">
    <property type="entry name" value="DHHA1"/>
    <property type="match status" value="1"/>
</dbReference>
<organism evidence="14 15">
    <name type="scientific">Desulfotignum phosphitoxidans DSM 13687</name>
    <dbReference type="NCBI Taxonomy" id="1286635"/>
    <lineage>
        <taxon>Bacteria</taxon>
        <taxon>Pseudomonadati</taxon>
        <taxon>Thermodesulfobacteriota</taxon>
        <taxon>Desulfobacteria</taxon>
        <taxon>Desulfobacterales</taxon>
        <taxon>Desulfobacteraceae</taxon>
        <taxon>Desulfotignum</taxon>
    </lineage>
</organism>
<dbReference type="InterPro" id="IPR046342">
    <property type="entry name" value="CBS_dom_sf"/>
</dbReference>
<feature type="domain" description="CBS" evidence="13">
    <location>
        <begin position="389"/>
        <end position="445"/>
    </location>
</feature>
<dbReference type="InterPro" id="IPR001667">
    <property type="entry name" value="DDH_dom"/>
</dbReference>
<evidence type="ECO:0000256" key="12">
    <source>
        <dbReference type="RuleBase" id="RU003953"/>
    </source>
</evidence>
<dbReference type="SUPFAM" id="SSF81891">
    <property type="entry name" value="Poly A polymerase C-terminal region-like"/>
    <property type="match status" value="1"/>
</dbReference>
<dbReference type="EC" id="2.7.7.72" evidence="14"/>
<dbReference type="Gene3D" id="3.90.1640.10">
    <property type="entry name" value="inorganic pyrophosphatase (n-terminal core)"/>
    <property type="match status" value="1"/>
</dbReference>
<keyword evidence="3" id="KW-0820">tRNA-binding</keyword>
<evidence type="ECO:0000259" key="13">
    <source>
        <dbReference type="PROSITE" id="PS51371"/>
    </source>
</evidence>
<dbReference type="GO" id="GO:0004810">
    <property type="term" value="F:CCA tRNA nucleotidyltransferase activity"/>
    <property type="evidence" value="ECO:0007669"/>
    <property type="project" value="UniProtKB-EC"/>
</dbReference>
<dbReference type="OrthoDB" id="9805698at2"/>
<dbReference type="SMART" id="SM00116">
    <property type="entry name" value="CBS"/>
    <property type="match status" value="2"/>
</dbReference>
<sequence>MAPKKKGSTAKTIITSHVNADYDAIAAMLAAQKLYPDARIIFPGSQEKTLRDFFIHSMGYLFNMADPAFIDFSDTSTLVLVDTRQKNRLTGVKELLEKKEVAIHVYDHHPPGPDDVTPAMEVFKSYGATTTILCEILQKKNIPITPEEATVMALGIYEDTGVFTYASTTPADFIQAGFLLGCGASLNTVVSLVVREIKAEQISWLNDLLNEMTRHQINGLDVHISTISSNTYITDLASIVQKVMRMENLELYFAVVLMGNKVHIIARNRIPEVDVGRILSMFGGGGHAYAASAKIENHTLAQVEHLLIDQLKKETRQIQVARSLMSSPAITIEPGASCEQAGNTMTRYNINTLLVVNPDSGSYEGYITRQVVEKILFHQLKTRPVEEYMNSEATFISSDANLAEIEYQIIEKKQRIIPVIDHEEIKGVITRTDLLNFLVQHDKAVKRTDQLVFKKQNARKRRIHNLMAQRLDDRTMDLLKSIGAAGDELGLNLYVVGGFVRDLLLQRTVDDIDIVVEGDGIAFARYVAEKLNCRVNTHKKFGTAVVIVSEQIKVDVASARLEYYDFPAALPIVEKSSIKRDLARRDFTINTLALSLNADTFGTLIDYFGATRDLKDKTIRTIHNLSFVEDPTRIFRAIKFANRFGFDIGKVTANLIRNAIKVDCFKNLSGLRVLSELKQIFSEEDPIPAIRSMTDYGLEKVIHPRLEITPATYQILESANKTLTWHDLLYVQETYPRWAVYFMVLLHRCTFKVSEQICDRLMIPVGERQLLLETRYKAENRLGFIESNHPVSRQKLYWALINFNTVFVLYMMALTKNEAVRRDISNFYTQFRHVTPKIRGKDLIRIGVTPGPAFTKILNEVRNAKLDGHLDTREKEMDFAIKYARENNMI</sequence>
<dbReference type="Gene3D" id="3.10.580.10">
    <property type="entry name" value="CBS-domain"/>
    <property type="match status" value="1"/>
</dbReference>
<dbReference type="CDD" id="cd05398">
    <property type="entry name" value="NT_ClassII-CCAase"/>
    <property type="match status" value="1"/>
</dbReference>
<evidence type="ECO:0000256" key="10">
    <source>
        <dbReference type="ARBA" id="ARBA00022884"/>
    </source>
</evidence>
<proteinExistence type="inferred from homology"/>
<dbReference type="PANTHER" id="PTHR47788:SF1">
    <property type="entry name" value="A-ADDING TRNA NUCLEOTIDYLTRANSFERASE"/>
    <property type="match status" value="1"/>
</dbReference>
<keyword evidence="4 12" id="KW-0808">Transferase</keyword>
<keyword evidence="10 12" id="KW-0694">RNA-binding</keyword>
<dbReference type="InterPro" id="IPR003156">
    <property type="entry name" value="DHHA1_dom"/>
</dbReference>
<keyword evidence="9" id="KW-0460">Magnesium</keyword>
<keyword evidence="7" id="KW-0479">Metal-binding</keyword>
<dbReference type="Gene3D" id="1.10.3090.10">
    <property type="entry name" value="cca-adding enzyme, domain 2"/>
    <property type="match status" value="1"/>
</dbReference>
<accession>S0FWE1</accession>
<evidence type="ECO:0000256" key="3">
    <source>
        <dbReference type="ARBA" id="ARBA00022555"/>
    </source>
</evidence>
<evidence type="ECO:0000256" key="4">
    <source>
        <dbReference type="ARBA" id="ARBA00022679"/>
    </source>
</evidence>
<dbReference type="PROSITE" id="PS51371">
    <property type="entry name" value="CBS"/>
    <property type="match status" value="2"/>
</dbReference>
<dbReference type="PANTHER" id="PTHR47788">
    <property type="entry name" value="POLYA POLYMERASE"/>
    <property type="match status" value="1"/>
</dbReference>
<dbReference type="GO" id="GO:0000166">
    <property type="term" value="F:nucleotide binding"/>
    <property type="evidence" value="ECO:0007669"/>
    <property type="project" value="UniProtKB-KW"/>
</dbReference>
<evidence type="ECO:0000256" key="8">
    <source>
        <dbReference type="ARBA" id="ARBA00022741"/>
    </source>
</evidence>
<dbReference type="InterPro" id="IPR052390">
    <property type="entry name" value="tRNA_nt/polyA_polymerase"/>
</dbReference>
<dbReference type="InterPro" id="IPR043519">
    <property type="entry name" value="NT_sf"/>
</dbReference>
<dbReference type="Proteomes" id="UP000014216">
    <property type="component" value="Unassembled WGS sequence"/>
</dbReference>
<dbReference type="Gene3D" id="3.10.310.30">
    <property type="match status" value="1"/>
</dbReference>
<dbReference type="Gene3D" id="3.30.460.10">
    <property type="entry name" value="Beta Polymerase, domain 2"/>
    <property type="match status" value="1"/>
</dbReference>
<reference evidence="14 15" key="1">
    <citation type="journal article" date="2013" name="Genome Announc.">
        <title>Draft Genome Sequence of Desulfotignum phosphitoxidans DSM 13687 Strain FiPS-3.</title>
        <authorList>
            <person name="Poehlein A."/>
            <person name="Daniel R."/>
            <person name="Simeonova D.D."/>
        </authorList>
    </citation>
    <scope>NUCLEOTIDE SEQUENCE [LARGE SCALE GENOMIC DNA]</scope>
    <source>
        <strain evidence="14 15">DSM 13687</strain>
    </source>
</reference>
<dbReference type="InterPro" id="IPR038763">
    <property type="entry name" value="DHH_sf"/>
</dbReference>
<dbReference type="GO" id="GO:0046872">
    <property type="term" value="F:metal ion binding"/>
    <property type="evidence" value="ECO:0007669"/>
    <property type="project" value="UniProtKB-KW"/>
</dbReference>
<evidence type="ECO:0000256" key="9">
    <source>
        <dbReference type="ARBA" id="ARBA00022842"/>
    </source>
</evidence>
<dbReference type="SUPFAM" id="SSF81301">
    <property type="entry name" value="Nucleotidyltransferase"/>
    <property type="match status" value="1"/>
</dbReference>
<keyword evidence="15" id="KW-1185">Reference proteome</keyword>
<keyword evidence="11" id="KW-0129">CBS domain</keyword>
<dbReference type="SUPFAM" id="SSF54631">
    <property type="entry name" value="CBS-domain pair"/>
    <property type="match status" value="1"/>
</dbReference>
<keyword evidence="6 14" id="KW-0548">Nucleotidyltransferase</keyword>
<dbReference type="EMBL" id="APJX01000005">
    <property type="protein sequence ID" value="EMS79383.1"/>
    <property type="molecule type" value="Genomic_DNA"/>
</dbReference>
<comment type="cofactor">
    <cofactor evidence="1">
        <name>Mg(2+)</name>
        <dbReference type="ChEBI" id="CHEBI:18420"/>
    </cofactor>
</comment>
<evidence type="ECO:0000256" key="11">
    <source>
        <dbReference type="PROSITE-ProRule" id="PRU00703"/>
    </source>
</evidence>
<evidence type="ECO:0000256" key="5">
    <source>
        <dbReference type="ARBA" id="ARBA00022694"/>
    </source>
</evidence>
<evidence type="ECO:0000256" key="7">
    <source>
        <dbReference type="ARBA" id="ARBA00022723"/>
    </source>
</evidence>